<dbReference type="Pfam" id="PF06835">
    <property type="entry name" value="LptC"/>
    <property type="match status" value="3"/>
</dbReference>
<keyword evidence="2" id="KW-0997">Cell inner membrane</keyword>
<reference evidence="8" key="1">
    <citation type="journal article" date="2013" name="Proc. Natl. Acad. Sci. U.S.A.">
        <title>Improving the coverage of the cyanobacterial phylum using diversity-driven genome sequencing.</title>
        <authorList>
            <person name="Shih P.M."/>
            <person name="Wu D."/>
            <person name="Latifi A."/>
            <person name="Axen S.D."/>
            <person name="Fewer D.P."/>
            <person name="Talla E."/>
            <person name="Calteau A."/>
            <person name="Cai F."/>
            <person name="Tandeau de Marsac N."/>
            <person name="Rippka R."/>
            <person name="Herdman M."/>
            <person name="Sivonen K."/>
            <person name="Coursin T."/>
            <person name="Laurent T."/>
            <person name="Goodwin L."/>
            <person name="Nolan M."/>
            <person name="Davenport K.W."/>
            <person name="Han C.S."/>
            <person name="Rubin E.M."/>
            <person name="Eisen J.A."/>
            <person name="Woyke T."/>
            <person name="Gugger M."/>
            <person name="Kerfeld C.A."/>
        </authorList>
    </citation>
    <scope>NUCLEOTIDE SEQUENCE [LARGE SCALE GENOMIC DNA]</scope>
    <source>
        <strain evidence="8">ATCC 29371 / PCC 7437</strain>
    </source>
</reference>
<evidence type="ECO:0000256" key="3">
    <source>
        <dbReference type="ARBA" id="ARBA00022692"/>
    </source>
</evidence>
<dbReference type="AlphaFoldDB" id="K9XM52"/>
<keyword evidence="8" id="KW-1185">Reference proteome</keyword>
<keyword evidence="3" id="KW-0812">Transmembrane</keyword>
<dbReference type="GO" id="GO:0015221">
    <property type="term" value="F:lipopolysaccharide transmembrane transporter activity"/>
    <property type="evidence" value="ECO:0007669"/>
    <property type="project" value="InterPro"/>
</dbReference>
<dbReference type="Gene3D" id="2.60.450.10">
    <property type="entry name" value="Lipopolysaccharide (LPS) transport protein A like domain"/>
    <property type="match status" value="2"/>
</dbReference>
<evidence type="ECO:0000313" key="8">
    <source>
        <dbReference type="Proteomes" id="UP000010473"/>
    </source>
</evidence>
<dbReference type="NCBIfam" id="TIGR04409">
    <property type="entry name" value="LptC_YrbK"/>
    <property type="match status" value="1"/>
</dbReference>
<evidence type="ECO:0000313" key="7">
    <source>
        <dbReference type="EMBL" id="AFZ33680.1"/>
    </source>
</evidence>
<feature type="compositionally biased region" description="Polar residues" evidence="6">
    <location>
        <begin position="49"/>
        <end position="61"/>
    </location>
</feature>
<protein>
    <recommendedName>
        <fullName evidence="9">OstA family protein</fullName>
    </recommendedName>
</protein>
<dbReference type="RefSeq" id="WP_015191353.1">
    <property type="nucleotide sequence ID" value="NC_019748.1"/>
</dbReference>
<dbReference type="InterPro" id="IPR026265">
    <property type="entry name" value="LptC"/>
</dbReference>
<evidence type="ECO:0000256" key="1">
    <source>
        <dbReference type="ARBA" id="ARBA00022475"/>
    </source>
</evidence>
<dbReference type="STRING" id="111780.Sta7437_0058"/>
<keyword evidence="1" id="KW-1003">Cell membrane</keyword>
<dbReference type="HOGENOM" id="CLU_060279_0_0_3"/>
<evidence type="ECO:0000256" key="4">
    <source>
        <dbReference type="ARBA" id="ARBA00022989"/>
    </source>
</evidence>
<dbReference type="KEGG" id="scs:Sta7437_0058"/>
<evidence type="ECO:0000256" key="5">
    <source>
        <dbReference type="ARBA" id="ARBA00023136"/>
    </source>
</evidence>
<dbReference type="Proteomes" id="UP000010473">
    <property type="component" value="Chromosome"/>
</dbReference>
<feature type="region of interest" description="Disordered" evidence="6">
    <location>
        <begin position="45"/>
        <end position="71"/>
    </location>
</feature>
<dbReference type="OrthoDB" id="460011at2"/>
<evidence type="ECO:0008006" key="9">
    <source>
        <dbReference type="Google" id="ProtNLM"/>
    </source>
</evidence>
<organism evidence="7 8">
    <name type="scientific">Stanieria cyanosphaera (strain ATCC 29371 / PCC 7437)</name>
    <dbReference type="NCBI Taxonomy" id="111780"/>
    <lineage>
        <taxon>Bacteria</taxon>
        <taxon>Bacillati</taxon>
        <taxon>Cyanobacteriota</taxon>
        <taxon>Cyanophyceae</taxon>
        <taxon>Pleurocapsales</taxon>
        <taxon>Dermocarpellaceae</taxon>
        <taxon>Stanieria</taxon>
    </lineage>
</organism>
<dbReference type="eggNOG" id="COG3117">
    <property type="taxonomic scope" value="Bacteria"/>
</dbReference>
<dbReference type="GO" id="GO:0017089">
    <property type="term" value="F:glycolipid transfer activity"/>
    <property type="evidence" value="ECO:0007669"/>
    <property type="project" value="TreeGrafter"/>
</dbReference>
<accession>K9XM52</accession>
<gene>
    <name evidence="7" type="ordered locus">Sta7437_0058</name>
</gene>
<dbReference type="PANTHER" id="PTHR37481">
    <property type="entry name" value="LIPOPOLYSACCHARIDE EXPORT SYSTEM PROTEIN LPTC"/>
    <property type="match status" value="1"/>
</dbReference>
<keyword evidence="4" id="KW-1133">Transmembrane helix</keyword>
<dbReference type="EMBL" id="CP003653">
    <property type="protein sequence ID" value="AFZ33680.1"/>
    <property type="molecule type" value="Genomic_DNA"/>
</dbReference>
<evidence type="ECO:0000256" key="2">
    <source>
        <dbReference type="ARBA" id="ARBA00022519"/>
    </source>
</evidence>
<proteinExistence type="predicted"/>
<dbReference type="InterPro" id="IPR052363">
    <property type="entry name" value="LPS_export_LptC"/>
</dbReference>
<evidence type="ECO:0000256" key="6">
    <source>
        <dbReference type="SAM" id="MobiDB-lite"/>
    </source>
</evidence>
<dbReference type="GO" id="GO:0030288">
    <property type="term" value="C:outer membrane-bounded periplasmic space"/>
    <property type="evidence" value="ECO:0007669"/>
    <property type="project" value="TreeGrafter"/>
</dbReference>
<dbReference type="InterPro" id="IPR010664">
    <property type="entry name" value="LipoPS_assembly_LptC-rel"/>
</dbReference>
<name>K9XM52_STAC7</name>
<dbReference type="PANTHER" id="PTHR37481:SF1">
    <property type="entry name" value="LIPOPOLYSACCHARIDE EXPORT SYSTEM PROTEIN LPTC"/>
    <property type="match status" value="1"/>
</dbReference>
<dbReference type="GO" id="GO:0005886">
    <property type="term" value="C:plasma membrane"/>
    <property type="evidence" value="ECO:0007669"/>
    <property type="project" value="InterPro"/>
</dbReference>
<keyword evidence="5" id="KW-0472">Membrane</keyword>
<sequence length="411" mass="46108">MRKNPLNNQQLLGGKTFRLGFWLVGILLFNLTGCQHVDWTRQGNLPVPQRQTQSPSATQPQVEPKSPVSARSDTRLVLNNAVLEQSNVEGGTLWKLKAVNTVYSDDQKIAYLDQVTGNLLQNDQLILQLSGKKAEVRDNGTIIFLRDQVIVTDPRNGAILRSDEIEWRPKENLLIVRQNLTGTHPQLSITAKEGRYYTDTSTLALQGNIVATSQKPSLQLKTEQLQWQIPQQKIKSDRNLELVRYQGESVTDRLVADKGEVDLAKNTVTLHNNIELVSLQPQLQIATNSISWNYQTRIVNTSQPIQILERQDQLTVTGNQGEIDLQQQVARLDNGVKGINPSKRSELYARQLIWNIATETVEAVGNVIYEQADPQINLTGDRAVGKLTENKIIVSSDNQDNKQVTSVISDR</sequence>